<dbReference type="PROSITE" id="PS51201">
    <property type="entry name" value="RCK_N"/>
    <property type="match status" value="1"/>
</dbReference>
<evidence type="ECO:0000256" key="1">
    <source>
        <dbReference type="ARBA" id="ARBA00022448"/>
    </source>
</evidence>
<evidence type="ECO:0000256" key="2">
    <source>
        <dbReference type="ARBA" id="ARBA00023065"/>
    </source>
</evidence>
<evidence type="ECO:0000313" key="5">
    <source>
        <dbReference type="EMBL" id="ERG94478.1"/>
    </source>
</evidence>
<dbReference type="STRING" id="1238425.J07HQW2_00912"/>
<dbReference type="InterPro" id="IPR050721">
    <property type="entry name" value="Trk_Ktr_HKT_K-transport"/>
</dbReference>
<proteinExistence type="predicted"/>
<evidence type="ECO:0000259" key="3">
    <source>
        <dbReference type="PROSITE" id="PS51201"/>
    </source>
</evidence>
<dbReference type="Gene3D" id="3.40.50.720">
    <property type="entry name" value="NAD(P)-binding Rossmann-like Domain"/>
    <property type="match status" value="1"/>
</dbReference>
<evidence type="ECO:0000313" key="6">
    <source>
        <dbReference type="Proteomes" id="UP000030710"/>
    </source>
</evidence>
<dbReference type="eggNOG" id="arCOG01957">
    <property type="taxonomic scope" value="Archaea"/>
</dbReference>
<sequence length="229" mass="25058">MKVSDSHAQTDQIPEQHIVIAGAGRVGYQTAQVLTDCGHEVYLIERDPKTVERIIGGWTGVVIEGDAEDPQVLSRADPSQADVFAALTGDATINFAICAEMQHLSKGIRTIARVNDPNRENMSNAFIDEIVYPERTGSNATVNRIQRENIRVLEDVTKDINILNIRVHPQSPAAGKQLNEILLPDGCHVISDADGTEVARPETTLDRSRRYLSAAEPNTVDDAQKLLIG</sequence>
<dbReference type="PANTHER" id="PTHR43833">
    <property type="entry name" value="POTASSIUM CHANNEL PROTEIN 2-RELATED-RELATED"/>
    <property type="match status" value="1"/>
</dbReference>
<dbReference type="SUPFAM" id="SSF51735">
    <property type="entry name" value="NAD(P)-binding Rossmann-fold domains"/>
    <property type="match status" value="1"/>
</dbReference>
<dbReference type="PANTHER" id="PTHR43833:SF5">
    <property type="entry name" value="TRK SYSTEM POTASSIUM UPTAKE PROTEIN TRKA"/>
    <property type="match status" value="1"/>
</dbReference>
<accession>U1NCS1</accession>
<feature type="domain" description="RCK N-terminal" evidence="3">
    <location>
        <begin position="15"/>
        <end position="131"/>
    </location>
</feature>
<name>U1NCS1_9EURY</name>
<reference evidence="5 6" key="1">
    <citation type="journal article" date="2013" name="PLoS ONE">
        <title>Assembly-driven community genomics of a hypersaline microbial ecosystem.</title>
        <authorList>
            <person name="Podell S."/>
            <person name="Ugalde J.A."/>
            <person name="Narasingarao P."/>
            <person name="Banfield J.F."/>
            <person name="Heidelberg K.B."/>
            <person name="Allen E.E."/>
        </authorList>
    </citation>
    <scope>NUCLEOTIDE SEQUENCE [LARGE SCALE GENOMIC DNA]</scope>
    <source>
        <strain evidence="6">J07HQW2</strain>
    </source>
</reference>
<dbReference type="AlphaFoldDB" id="U1NCS1"/>
<evidence type="ECO:0000259" key="4">
    <source>
        <dbReference type="PROSITE" id="PS51202"/>
    </source>
</evidence>
<dbReference type="InterPro" id="IPR006037">
    <property type="entry name" value="RCK_C"/>
</dbReference>
<keyword evidence="1" id="KW-0813">Transport</keyword>
<dbReference type="Pfam" id="PF02254">
    <property type="entry name" value="TrkA_N"/>
    <property type="match status" value="1"/>
</dbReference>
<dbReference type="GO" id="GO:0008324">
    <property type="term" value="F:monoatomic cation transmembrane transporter activity"/>
    <property type="evidence" value="ECO:0007669"/>
    <property type="project" value="InterPro"/>
</dbReference>
<dbReference type="InterPro" id="IPR003148">
    <property type="entry name" value="RCK_N"/>
</dbReference>
<dbReference type="EMBL" id="KE356561">
    <property type="protein sequence ID" value="ERG94478.1"/>
    <property type="molecule type" value="Genomic_DNA"/>
</dbReference>
<keyword evidence="2" id="KW-0406">Ion transport</keyword>
<feature type="domain" description="RCK C-terminal" evidence="4">
    <location>
        <begin position="150"/>
        <end position="229"/>
    </location>
</feature>
<dbReference type="InterPro" id="IPR036291">
    <property type="entry name" value="NAD(P)-bd_dom_sf"/>
</dbReference>
<dbReference type="Proteomes" id="UP000030710">
    <property type="component" value="Unassembled WGS sequence"/>
</dbReference>
<dbReference type="GO" id="GO:0006813">
    <property type="term" value="P:potassium ion transport"/>
    <property type="evidence" value="ECO:0007669"/>
    <property type="project" value="InterPro"/>
</dbReference>
<dbReference type="HOGENOM" id="CLU_046525_2_2_2"/>
<dbReference type="RefSeq" id="WP_021053969.1">
    <property type="nucleotide sequence ID" value="NZ_KE356561.1"/>
</dbReference>
<organism evidence="5 6">
    <name type="scientific">Haloquadratum walsbyi J07HQW2</name>
    <dbReference type="NCBI Taxonomy" id="1238425"/>
    <lineage>
        <taxon>Archaea</taxon>
        <taxon>Methanobacteriati</taxon>
        <taxon>Methanobacteriota</taxon>
        <taxon>Stenosarchaea group</taxon>
        <taxon>Halobacteria</taxon>
        <taxon>Halobacteriales</taxon>
        <taxon>Haloferacaceae</taxon>
        <taxon>Haloquadratum</taxon>
    </lineage>
</organism>
<dbReference type="PROSITE" id="PS51202">
    <property type="entry name" value="RCK_C"/>
    <property type="match status" value="1"/>
</dbReference>
<protein>
    <submittedName>
        <fullName evidence="5">K+ transport system, NAD-binding component</fullName>
    </submittedName>
</protein>
<gene>
    <name evidence="5" type="ORF">J07HQW2_00912</name>
</gene>